<dbReference type="SUPFAM" id="SSF57850">
    <property type="entry name" value="RING/U-box"/>
    <property type="match status" value="1"/>
</dbReference>
<dbReference type="GO" id="GO:0008270">
    <property type="term" value="F:zinc ion binding"/>
    <property type="evidence" value="ECO:0007669"/>
    <property type="project" value="UniProtKB-KW"/>
</dbReference>
<reference evidence="7" key="2">
    <citation type="submission" date="2025-09" db="UniProtKB">
        <authorList>
            <consortium name="Ensembl"/>
        </authorList>
    </citation>
    <scope>IDENTIFICATION</scope>
</reference>
<keyword evidence="3" id="KW-0862">Zinc</keyword>
<dbReference type="PANTHER" id="PTHR12109">
    <property type="entry name" value="RING FINGER PROTEIN 141-RELATED"/>
    <property type="match status" value="1"/>
</dbReference>
<keyword evidence="2 4" id="KW-0863">Zinc-finger</keyword>
<feature type="region of interest" description="Disordered" evidence="5">
    <location>
        <begin position="72"/>
        <end position="121"/>
    </location>
</feature>
<name>A0A8C8APU8_9STRI</name>
<keyword evidence="8" id="KW-1185">Reference proteome</keyword>
<evidence type="ECO:0000313" key="8">
    <source>
        <dbReference type="Proteomes" id="UP000694552"/>
    </source>
</evidence>
<accession>A0A8C8APU8</accession>
<dbReference type="SMART" id="SM00184">
    <property type="entry name" value="RING"/>
    <property type="match status" value="1"/>
</dbReference>
<dbReference type="Proteomes" id="UP000694552">
    <property type="component" value="Unplaced"/>
</dbReference>
<evidence type="ECO:0000256" key="3">
    <source>
        <dbReference type="ARBA" id="ARBA00022833"/>
    </source>
</evidence>
<reference evidence="7" key="1">
    <citation type="submission" date="2025-08" db="UniProtKB">
        <authorList>
            <consortium name="Ensembl"/>
        </authorList>
    </citation>
    <scope>IDENTIFICATION</scope>
</reference>
<dbReference type="Ensembl" id="ENSOSUT00000009343.1">
    <property type="protein sequence ID" value="ENSOSUP00000009024.1"/>
    <property type="gene ID" value="ENSOSUG00000006640.1"/>
</dbReference>
<evidence type="ECO:0000313" key="7">
    <source>
        <dbReference type="Ensembl" id="ENSOSUP00000009024.1"/>
    </source>
</evidence>
<evidence type="ECO:0000256" key="1">
    <source>
        <dbReference type="ARBA" id="ARBA00022723"/>
    </source>
</evidence>
<evidence type="ECO:0000259" key="6">
    <source>
        <dbReference type="PROSITE" id="PS50089"/>
    </source>
</evidence>
<dbReference type="InterPro" id="IPR013083">
    <property type="entry name" value="Znf_RING/FYVE/PHD"/>
</dbReference>
<organism evidence="7 8">
    <name type="scientific">Otus sunia</name>
    <name type="common">Oriental scops-owl</name>
    <dbReference type="NCBI Taxonomy" id="257818"/>
    <lineage>
        <taxon>Eukaryota</taxon>
        <taxon>Metazoa</taxon>
        <taxon>Chordata</taxon>
        <taxon>Craniata</taxon>
        <taxon>Vertebrata</taxon>
        <taxon>Euteleostomi</taxon>
        <taxon>Archelosauria</taxon>
        <taxon>Archosauria</taxon>
        <taxon>Dinosauria</taxon>
        <taxon>Saurischia</taxon>
        <taxon>Theropoda</taxon>
        <taxon>Coelurosauria</taxon>
        <taxon>Aves</taxon>
        <taxon>Neognathae</taxon>
        <taxon>Neoaves</taxon>
        <taxon>Telluraves</taxon>
        <taxon>Strigiformes</taxon>
        <taxon>Strigidae</taxon>
        <taxon>Otus</taxon>
    </lineage>
</organism>
<proteinExistence type="predicted"/>
<protein>
    <recommendedName>
        <fullName evidence="6">RING-type domain-containing protein</fullName>
    </recommendedName>
</protein>
<dbReference type="InterPro" id="IPR001841">
    <property type="entry name" value="Znf_RING"/>
</dbReference>
<keyword evidence="1" id="KW-0479">Metal-binding</keyword>
<dbReference type="PROSITE" id="PS50089">
    <property type="entry name" value="ZF_RING_2"/>
    <property type="match status" value="1"/>
</dbReference>
<sequence length="137" mass="14926">MASETEEICPICRHDRGDVAYAMPCCHQFCLGCILRWIQMKQECPLCRELVDFVKFSGQGRSGGHQYVMTLLEVSPEGSSQAGPAPSHQAENNTGHPTASPPSSPQGTLSPHEQGAEEPKAVEGLLSEVWAELLHRV</sequence>
<dbReference type="InterPro" id="IPR017907">
    <property type="entry name" value="Znf_RING_CS"/>
</dbReference>
<evidence type="ECO:0000256" key="4">
    <source>
        <dbReference type="PROSITE-ProRule" id="PRU00175"/>
    </source>
</evidence>
<dbReference type="AlphaFoldDB" id="A0A8C8APU8"/>
<evidence type="ECO:0000256" key="5">
    <source>
        <dbReference type="SAM" id="MobiDB-lite"/>
    </source>
</evidence>
<dbReference type="Pfam" id="PF13639">
    <property type="entry name" value="zf-RING_2"/>
    <property type="match status" value="1"/>
</dbReference>
<dbReference type="Gene3D" id="3.30.40.10">
    <property type="entry name" value="Zinc/RING finger domain, C3HC4 (zinc finger)"/>
    <property type="match status" value="1"/>
</dbReference>
<feature type="domain" description="RING-type" evidence="6">
    <location>
        <begin position="9"/>
        <end position="48"/>
    </location>
</feature>
<dbReference type="InterPro" id="IPR047126">
    <property type="entry name" value="RNF141-like"/>
</dbReference>
<evidence type="ECO:0000256" key="2">
    <source>
        <dbReference type="ARBA" id="ARBA00022771"/>
    </source>
</evidence>
<dbReference type="PROSITE" id="PS00518">
    <property type="entry name" value="ZF_RING_1"/>
    <property type="match status" value="1"/>
</dbReference>